<dbReference type="Proteomes" id="UP000218807">
    <property type="component" value="Unassembled WGS sequence"/>
</dbReference>
<dbReference type="Gene3D" id="1.10.1200.10">
    <property type="entry name" value="ACP-like"/>
    <property type="match status" value="1"/>
</dbReference>
<sequence>MGPARFGALPVTMAQIADDADLYAVGLSSFALVQLMLGIEEAYDIALPDDLLNRKFFASIDAIAKDGWHDTG</sequence>
<dbReference type="EMBL" id="NXDM01000066">
    <property type="protein sequence ID" value="PCK76938.1"/>
    <property type="molecule type" value="Genomic_DNA"/>
</dbReference>
<evidence type="ECO:0000313" key="2">
    <source>
        <dbReference type="EMBL" id="PCK76938.1"/>
    </source>
</evidence>
<dbReference type="Pfam" id="PF00550">
    <property type="entry name" value="PP-binding"/>
    <property type="match status" value="1"/>
</dbReference>
<keyword evidence="3" id="KW-1185">Reference proteome</keyword>
<protein>
    <submittedName>
        <fullName evidence="2">Acyl carrier protein</fullName>
    </submittedName>
</protein>
<dbReference type="SUPFAM" id="SSF47336">
    <property type="entry name" value="ACP-like"/>
    <property type="match status" value="1"/>
</dbReference>
<comment type="caution">
    <text evidence="2">The sequence shown here is derived from an EMBL/GenBank/DDBJ whole genome shotgun (WGS) entry which is preliminary data.</text>
</comment>
<dbReference type="RefSeq" id="WP_096765106.1">
    <property type="nucleotide sequence ID" value="NZ_NXDM01000066.1"/>
</dbReference>
<evidence type="ECO:0000259" key="1">
    <source>
        <dbReference type="Pfam" id="PF00550"/>
    </source>
</evidence>
<proteinExistence type="predicted"/>
<accession>A0A2A5KIS9</accession>
<gene>
    <name evidence="2" type="ORF">CPT34_32805</name>
</gene>
<organism evidence="2 3">
    <name type="scientific">Rhizobium sophoriradicis</name>
    <dbReference type="NCBI Taxonomy" id="1535245"/>
    <lineage>
        <taxon>Bacteria</taxon>
        <taxon>Pseudomonadati</taxon>
        <taxon>Pseudomonadota</taxon>
        <taxon>Alphaproteobacteria</taxon>
        <taxon>Hyphomicrobiales</taxon>
        <taxon>Rhizobiaceae</taxon>
        <taxon>Rhizobium/Agrobacterium group</taxon>
        <taxon>Rhizobium</taxon>
    </lineage>
</organism>
<feature type="domain" description="Carrier" evidence="1">
    <location>
        <begin position="9"/>
        <end position="52"/>
    </location>
</feature>
<dbReference type="NCBIfam" id="NF005480">
    <property type="entry name" value="PRK07081.1"/>
    <property type="match status" value="1"/>
</dbReference>
<evidence type="ECO:0000313" key="3">
    <source>
        <dbReference type="Proteomes" id="UP000218807"/>
    </source>
</evidence>
<dbReference type="AlphaFoldDB" id="A0A2A5KIS9"/>
<dbReference type="InterPro" id="IPR036736">
    <property type="entry name" value="ACP-like_sf"/>
</dbReference>
<name>A0A2A5KIS9_9HYPH</name>
<dbReference type="InterPro" id="IPR009081">
    <property type="entry name" value="PP-bd_ACP"/>
</dbReference>
<reference evidence="2 3" key="1">
    <citation type="submission" date="2017-09" db="EMBL/GenBank/DDBJ databases">
        <title>Comparative genomics of rhizobia isolated from Phaseolus vulgaris in China.</title>
        <authorList>
            <person name="Tong W."/>
        </authorList>
    </citation>
    <scope>NUCLEOTIDE SEQUENCE [LARGE SCALE GENOMIC DNA]</scope>
    <source>
        <strain evidence="2 3">L101</strain>
    </source>
</reference>